<gene>
    <name evidence="1" type="ORF">GW7_11315</name>
</gene>
<evidence type="ECO:0000313" key="1">
    <source>
        <dbReference type="EMBL" id="EHA97614.1"/>
    </source>
</evidence>
<proteinExistence type="predicted"/>
<dbReference type="STRING" id="10181.G5AKQ4"/>
<dbReference type="Pfam" id="PF15041">
    <property type="entry name" value="TKTI1"/>
    <property type="match status" value="1"/>
</dbReference>
<dbReference type="InParanoid" id="G5AKQ4"/>
<dbReference type="PANTHER" id="PTHR31254">
    <property type="entry name" value="HYPOTHETICAL PROTEIN LOC690617"/>
    <property type="match status" value="1"/>
</dbReference>
<accession>G5AKQ4</accession>
<dbReference type="EMBL" id="JH165664">
    <property type="protein sequence ID" value="EHA97614.1"/>
    <property type="molecule type" value="Genomic_DNA"/>
</dbReference>
<dbReference type="Proteomes" id="UP000006813">
    <property type="component" value="Unassembled WGS sequence"/>
</dbReference>
<dbReference type="AlphaFoldDB" id="G5AKQ4"/>
<evidence type="ECO:0000313" key="2">
    <source>
        <dbReference type="Proteomes" id="UP000006813"/>
    </source>
</evidence>
<name>G5AKQ4_HETGA</name>
<dbReference type="PANTHER" id="PTHR31254:SF1">
    <property type="entry name" value="TEKTIN BUNDLE-INTERACTING PROTEIN 1"/>
    <property type="match status" value="1"/>
</dbReference>
<organism evidence="1 2">
    <name type="scientific">Heterocephalus glaber</name>
    <name type="common">Naked mole rat</name>
    <dbReference type="NCBI Taxonomy" id="10181"/>
    <lineage>
        <taxon>Eukaryota</taxon>
        <taxon>Metazoa</taxon>
        <taxon>Chordata</taxon>
        <taxon>Craniata</taxon>
        <taxon>Vertebrata</taxon>
        <taxon>Euteleostomi</taxon>
        <taxon>Mammalia</taxon>
        <taxon>Eutheria</taxon>
        <taxon>Euarchontoglires</taxon>
        <taxon>Glires</taxon>
        <taxon>Rodentia</taxon>
        <taxon>Hystricomorpha</taxon>
        <taxon>Bathyergidae</taxon>
        <taxon>Heterocephalus</taxon>
    </lineage>
</organism>
<dbReference type="InterPro" id="IPR029203">
    <property type="entry name" value="TKTI1"/>
</dbReference>
<reference evidence="1 2" key="1">
    <citation type="journal article" date="2011" name="Nature">
        <title>Genome sequencing reveals insights into physiology and longevity of the naked mole rat.</title>
        <authorList>
            <person name="Kim E.B."/>
            <person name="Fang X."/>
            <person name="Fushan A.A."/>
            <person name="Huang Z."/>
            <person name="Lobanov A.V."/>
            <person name="Han L."/>
            <person name="Marino S.M."/>
            <person name="Sun X."/>
            <person name="Turanov A.A."/>
            <person name="Yang P."/>
            <person name="Yim S.H."/>
            <person name="Zhao X."/>
            <person name="Kasaikina M.V."/>
            <person name="Stoletzki N."/>
            <person name="Peng C."/>
            <person name="Polak P."/>
            <person name="Xiong Z."/>
            <person name="Kiezun A."/>
            <person name="Zhu Y."/>
            <person name="Chen Y."/>
            <person name="Kryukov G.V."/>
            <person name="Zhang Q."/>
            <person name="Peshkin L."/>
            <person name="Yang L."/>
            <person name="Bronson R.T."/>
            <person name="Buffenstein R."/>
            <person name="Wang B."/>
            <person name="Han C."/>
            <person name="Li Q."/>
            <person name="Chen L."/>
            <person name="Zhao W."/>
            <person name="Sunyaev S.R."/>
            <person name="Park T.J."/>
            <person name="Zhang G."/>
            <person name="Wang J."/>
            <person name="Gladyshev V.N."/>
        </authorList>
    </citation>
    <scope>NUCLEOTIDE SEQUENCE [LARGE SCALE GENOMIC DNA]</scope>
</reference>
<sequence length="246" mass="27615">MQTLQQEAAGTYVPSGTLEVDFPSPLYSNDYLSLEGPRWAPVIKQATRWKYTPMGHDAAGQLWYTGLSTLDGHCREAHACWQGCYSHREHRLPLAYTQHLWDTAWHDPTMPAPYLSPGTQWGSVPWRNRPIRDKEFVVNRNQFGMERPWQASDYVPGLSQPQRPRYTTQSARHWDLEPYCPSTARGSSQATASYKAHAVHATRLCLCCPCQPPNAPLPPASAPPCCVGLIWREQGHGVGGHQGSPR</sequence>
<protein>
    <submittedName>
        <fullName evidence="1">Uncharacterized protein</fullName>
    </submittedName>
</protein>